<name>A0ABQ4TUU2_9HYPH</name>
<gene>
    <name evidence="1" type="ORF">MPOCJGCO_1140</name>
</gene>
<protein>
    <submittedName>
        <fullName evidence="1">Uncharacterized protein</fullName>
    </submittedName>
</protein>
<organism evidence="1 2">
    <name type="scientific">Methylobacterium trifolii</name>
    <dbReference type="NCBI Taxonomy" id="1003092"/>
    <lineage>
        <taxon>Bacteria</taxon>
        <taxon>Pseudomonadati</taxon>
        <taxon>Pseudomonadota</taxon>
        <taxon>Alphaproteobacteria</taxon>
        <taxon>Hyphomicrobiales</taxon>
        <taxon>Methylobacteriaceae</taxon>
        <taxon>Methylobacterium</taxon>
    </lineage>
</organism>
<dbReference type="EMBL" id="BPRB01000060">
    <property type="protein sequence ID" value="GJE59053.1"/>
    <property type="molecule type" value="Genomic_DNA"/>
</dbReference>
<reference evidence="1" key="1">
    <citation type="journal article" date="2021" name="Front. Microbiol.">
        <title>Comprehensive Comparative Genomics and Phenotyping of Methylobacterium Species.</title>
        <authorList>
            <person name="Alessa O."/>
            <person name="Ogura Y."/>
            <person name="Fujitani Y."/>
            <person name="Takami H."/>
            <person name="Hayashi T."/>
            <person name="Sahin N."/>
            <person name="Tani A."/>
        </authorList>
    </citation>
    <scope>NUCLEOTIDE SEQUENCE</scope>
    <source>
        <strain evidence="1">DSM 23632</strain>
    </source>
</reference>
<sequence length="69" mass="7555">MRQTGETGMRSANLHGDKPLQQQIVEAVQSRTTPISQLLRLMSALDSQESANENLRLQLRARIGAPLGA</sequence>
<evidence type="ECO:0000313" key="1">
    <source>
        <dbReference type="EMBL" id="GJE59053.1"/>
    </source>
</evidence>
<accession>A0ABQ4TUU2</accession>
<reference evidence="1" key="2">
    <citation type="submission" date="2021-08" db="EMBL/GenBank/DDBJ databases">
        <authorList>
            <person name="Tani A."/>
            <person name="Ola A."/>
            <person name="Ogura Y."/>
            <person name="Katsura K."/>
            <person name="Hayashi T."/>
        </authorList>
    </citation>
    <scope>NUCLEOTIDE SEQUENCE</scope>
    <source>
        <strain evidence="1">DSM 23632</strain>
    </source>
</reference>
<comment type="caution">
    <text evidence="1">The sequence shown here is derived from an EMBL/GenBank/DDBJ whole genome shotgun (WGS) entry which is preliminary data.</text>
</comment>
<keyword evidence="2" id="KW-1185">Reference proteome</keyword>
<proteinExistence type="predicted"/>
<dbReference type="RefSeq" id="WP_238181645.1">
    <property type="nucleotide sequence ID" value="NZ_BPRB01000060.1"/>
</dbReference>
<evidence type="ECO:0000313" key="2">
    <source>
        <dbReference type="Proteomes" id="UP001055057"/>
    </source>
</evidence>
<dbReference type="Proteomes" id="UP001055057">
    <property type="component" value="Unassembled WGS sequence"/>
</dbReference>